<proteinExistence type="predicted"/>
<sequence>MTADDVIRAHFESLKPAPEEVQAMINQWPVIAETVDEAERAWQLGWTLDLAVFFSTADIDTEDDDGGT</sequence>
<organism evidence="1 2">
    <name type="scientific">Roseibium aquae</name>
    <dbReference type="NCBI Taxonomy" id="1323746"/>
    <lineage>
        <taxon>Bacteria</taxon>
        <taxon>Pseudomonadati</taxon>
        <taxon>Pseudomonadota</taxon>
        <taxon>Alphaproteobacteria</taxon>
        <taxon>Hyphomicrobiales</taxon>
        <taxon>Stappiaceae</taxon>
        <taxon>Roseibium</taxon>
    </lineage>
</organism>
<reference evidence="1" key="1">
    <citation type="journal article" date="2014" name="Int. J. Syst. Evol. Microbiol.">
        <title>Complete genome sequence of Corynebacterium casei LMG S-19264T (=DSM 44701T), isolated from a smear-ripened cheese.</title>
        <authorList>
            <consortium name="US DOE Joint Genome Institute (JGI-PGF)"/>
            <person name="Walter F."/>
            <person name="Albersmeier A."/>
            <person name="Kalinowski J."/>
            <person name="Ruckert C."/>
        </authorList>
    </citation>
    <scope>NUCLEOTIDE SEQUENCE</scope>
    <source>
        <strain evidence="1">CGMCC 1.12426</strain>
    </source>
</reference>
<dbReference type="EMBL" id="BMFA01000001">
    <property type="protein sequence ID" value="GGB34519.1"/>
    <property type="molecule type" value="Genomic_DNA"/>
</dbReference>
<dbReference type="Proteomes" id="UP000605148">
    <property type="component" value="Unassembled WGS sequence"/>
</dbReference>
<accession>A0A916T8B0</accession>
<keyword evidence="2" id="KW-1185">Reference proteome</keyword>
<evidence type="ECO:0000313" key="1">
    <source>
        <dbReference type="EMBL" id="GGB34519.1"/>
    </source>
</evidence>
<protein>
    <submittedName>
        <fullName evidence="1">Uncharacterized protein</fullName>
    </submittedName>
</protein>
<dbReference type="RefSeq" id="WP_150493772.1">
    <property type="nucleotide sequence ID" value="NZ_BMFA01000001.1"/>
</dbReference>
<dbReference type="AlphaFoldDB" id="A0A916T8B0"/>
<reference evidence="1" key="2">
    <citation type="submission" date="2020-09" db="EMBL/GenBank/DDBJ databases">
        <authorList>
            <person name="Sun Q."/>
            <person name="Zhou Y."/>
        </authorList>
    </citation>
    <scope>NUCLEOTIDE SEQUENCE</scope>
    <source>
        <strain evidence="1">CGMCC 1.12426</strain>
    </source>
</reference>
<name>A0A916T8B0_9HYPH</name>
<evidence type="ECO:0000313" key="2">
    <source>
        <dbReference type="Proteomes" id="UP000605148"/>
    </source>
</evidence>
<gene>
    <name evidence="1" type="ORF">GCM10011316_03230</name>
</gene>
<comment type="caution">
    <text evidence="1">The sequence shown here is derived from an EMBL/GenBank/DDBJ whole genome shotgun (WGS) entry which is preliminary data.</text>
</comment>